<evidence type="ECO:0000313" key="1">
    <source>
        <dbReference type="EMBL" id="CAI9561556.1"/>
    </source>
</evidence>
<accession>A0ABN9CQZ5</accession>
<organism evidence="1 2">
    <name type="scientific">Staurois parvus</name>
    <dbReference type="NCBI Taxonomy" id="386267"/>
    <lineage>
        <taxon>Eukaryota</taxon>
        <taxon>Metazoa</taxon>
        <taxon>Chordata</taxon>
        <taxon>Craniata</taxon>
        <taxon>Vertebrata</taxon>
        <taxon>Euteleostomi</taxon>
        <taxon>Amphibia</taxon>
        <taxon>Batrachia</taxon>
        <taxon>Anura</taxon>
        <taxon>Neobatrachia</taxon>
        <taxon>Ranoidea</taxon>
        <taxon>Ranidae</taxon>
        <taxon>Staurois</taxon>
    </lineage>
</organism>
<name>A0ABN9CQZ5_9NEOB</name>
<evidence type="ECO:0000313" key="2">
    <source>
        <dbReference type="Proteomes" id="UP001162483"/>
    </source>
</evidence>
<gene>
    <name evidence="1" type="ORF">SPARVUS_LOCUS5452476</name>
</gene>
<keyword evidence="2" id="KW-1185">Reference proteome</keyword>
<comment type="caution">
    <text evidence="1">The sequence shown here is derived from an EMBL/GenBank/DDBJ whole genome shotgun (WGS) entry which is preliminary data.</text>
</comment>
<protein>
    <submittedName>
        <fullName evidence="1">Uncharacterized protein</fullName>
    </submittedName>
</protein>
<dbReference type="EMBL" id="CATNWA010011314">
    <property type="protein sequence ID" value="CAI9561556.1"/>
    <property type="molecule type" value="Genomic_DNA"/>
</dbReference>
<dbReference type="Proteomes" id="UP001162483">
    <property type="component" value="Unassembled WGS sequence"/>
</dbReference>
<proteinExistence type="predicted"/>
<feature type="non-terminal residue" evidence="1">
    <location>
        <position position="36"/>
    </location>
</feature>
<reference evidence="1" key="1">
    <citation type="submission" date="2023-05" db="EMBL/GenBank/DDBJ databases">
        <authorList>
            <person name="Stuckert A."/>
        </authorList>
    </citation>
    <scope>NUCLEOTIDE SEQUENCE</scope>
</reference>
<sequence>MIPYCHELSVCPCLIGVTTMKLIQLCLMHLGPQYTH</sequence>